<keyword evidence="2" id="KW-1185">Reference proteome</keyword>
<sequence length="866" mass="98838">MVLNQTTQKVSVWMDLMSHEEQKSNLWWKWLAYGCFSKRARTNSALQALEISNVGSMSIADVEAFMAIVDSDNPEELLYGCPRGSVGGREATLKDGAMVQYDITANAQPRTLTFTSCRFLLHTFSDDEKSEWVNVVVPGFGRCLVRRTDLVFKPTRMTTVKRPSLTSLTLNFYETAMANGFPRLLAAIGSSLRYLTIENPGDIVDTGLIRRCCPNLQKLSMNRGLIDIELKFDGHRTSNEMISTLCLDWGNVEALAISLANVNNPLVKCVSQLRVRLITSGESDEREFDPHAVGRSLEALLMMLHANKFLEYLEVAVPSEHETYLPRFRSHHHEVIGHVLNQDSKLALLSVLANQKRQLQPPMKAAKRLCPTSGLRRLMWDVDQDTWSSIFAFAAEPVIRRPWSKVVKITYTGYLNFEDENNSWDLRDYRLQVLIPPRYGDEELFQNELQKIRPSQFESMFSAIVLTQTTKKLTVHLRQESYDRATCKAWWKWLAYGCFSERARRHSALESLVVTDIDDINTIDLREFSTVLSSKHPEEALTDHLARDMMLKKGALVQWLLTKDGQPCIRVHPVKFSAAVPFVRTFSDDGKSEEVNCLTKQFNTKSWGLKSLTLRFAECRRQKLRKGLPRLLAANGSSLLFLMIDGSGEELDENTILKNCPNLLELSLHKGWVGVRLNFSEYHSNRKCIPKLRFRWQDICALTKDLSNNRNPFTKCARQLKIRLTNLKGSSDNHVRYDPTINTYLDALLEMLTLNQTLKLLEVAVPSECRNYGDSFRIHHLRVIKRGRKLPTKSKAAFLSVISTKVKSSSFKSSRPLKCEPSLSRSNQNGLDRRVISNIFGFATSAVFRQVYYHEMVHDNTTSEVC</sequence>
<protein>
    <submittedName>
        <fullName evidence="1">Uncharacterized protein</fullName>
    </submittedName>
</protein>
<comment type="caution">
    <text evidence="1">The sequence shown here is derived from an EMBL/GenBank/DDBJ whole genome shotgun (WGS) entry which is preliminary data.</text>
</comment>
<name>A0A2P4Y0D7_9STRA</name>
<reference evidence="1 2" key="1">
    <citation type="journal article" date="2017" name="Genome Biol. Evol.">
        <title>Phytophthora megakarya and P. palmivora, closely related causal agents of cacao black pod rot, underwent increases in genome sizes and gene numbers by different mechanisms.</title>
        <authorList>
            <person name="Ali S.S."/>
            <person name="Shao J."/>
            <person name="Lary D.J."/>
            <person name="Kronmiller B."/>
            <person name="Shen D."/>
            <person name="Strem M.D."/>
            <person name="Amoako-Attah I."/>
            <person name="Akrofi A.Y."/>
            <person name="Begoude B.A."/>
            <person name="Ten Hoopen G.M."/>
            <person name="Coulibaly K."/>
            <person name="Kebe B.I."/>
            <person name="Melnick R.L."/>
            <person name="Guiltinan M.J."/>
            <person name="Tyler B.M."/>
            <person name="Meinhardt L.W."/>
            <person name="Bailey B.A."/>
        </authorList>
    </citation>
    <scope>NUCLEOTIDE SEQUENCE [LARGE SCALE GENOMIC DNA]</scope>
    <source>
        <strain evidence="2">sbr112.9</strain>
    </source>
</reference>
<organism evidence="1 2">
    <name type="scientific">Phytophthora palmivora</name>
    <dbReference type="NCBI Taxonomy" id="4796"/>
    <lineage>
        <taxon>Eukaryota</taxon>
        <taxon>Sar</taxon>
        <taxon>Stramenopiles</taxon>
        <taxon>Oomycota</taxon>
        <taxon>Peronosporomycetes</taxon>
        <taxon>Peronosporales</taxon>
        <taxon>Peronosporaceae</taxon>
        <taxon>Phytophthora</taxon>
    </lineage>
</organism>
<dbReference type="OrthoDB" id="90571at2759"/>
<dbReference type="Proteomes" id="UP000237271">
    <property type="component" value="Unassembled WGS sequence"/>
</dbReference>
<gene>
    <name evidence="1" type="ORF">PHPALM_12184</name>
</gene>
<evidence type="ECO:0000313" key="1">
    <source>
        <dbReference type="EMBL" id="POM71266.1"/>
    </source>
</evidence>
<accession>A0A2P4Y0D7</accession>
<dbReference type="AlphaFoldDB" id="A0A2P4Y0D7"/>
<evidence type="ECO:0000313" key="2">
    <source>
        <dbReference type="Proteomes" id="UP000237271"/>
    </source>
</evidence>
<proteinExistence type="predicted"/>
<dbReference type="EMBL" id="NCKW01006551">
    <property type="protein sequence ID" value="POM71266.1"/>
    <property type="molecule type" value="Genomic_DNA"/>
</dbReference>